<proteinExistence type="predicted"/>
<name>A0A4C1YK68_EUMVA</name>
<comment type="caution">
    <text evidence="2">The sequence shown here is derived from an EMBL/GenBank/DDBJ whole genome shotgun (WGS) entry which is preliminary data.</text>
</comment>
<feature type="region of interest" description="Disordered" evidence="1">
    <location>
        <begin position="222"/>
        <end position="250"/>
    </location>
</feature>
<gene>
    <name evidence="2" type="ORF">EVAR_82437_1</name>
</gene>
<evidence type="ECO:0000313" key="3">
    <source>
        <dbReference type="Proteomes" id="UP000299102"/>
    </source>
</evidence>
<evidence type="ECO:0000256" key="1">
    <source>
        <dbReference type="SAM" id="MobiDB-lite"/>
    </source>
</evidence>
<dbReference type="EMBL" id="BGZK01001232">
    <property type="protein sequence ID" value="GBP75019.1"/>
    <property type="molecule type" value="Genomic_DNA"/>
</dbReference>
<accession>A0A4C1YK68</accession>
<reference evidence="2 3" key="1">
    <citation type="journal article" date="2019" name="Commun. Biol.">
        <title>The bagworm genome reveals a unique fibroin gene that provides high tensile strength.</title>
        <authorList>
            <person name="Kono N."/>
            <person name="Nakamura H."/>
            <person name="Ohtoshi R."/>
            <person name="Tomita M."/>
            <person name="Numata K."/>
            <person name="Arakawa K."/>
        </authorList>
    </citation>
    <scope>NUCLEOTIDE SEQUENCE [LARGE SCALE GENOMIC DNA]</scope>
</reference>
<keyword evidence="3" id="KW-1185">Reference proteome</keyword>
<evidence type="ECO:0000313" key="2">
    <source>
        <dbReference type="EMBL" id="GBP75019.1"/>
    </source>
</evidence>
<protein>
    <submittedName>
        <fullName evidence="2">Uncharacterized protein</fullName>
    </submittedName>
</protein>
<dbReference type="Proteomes" id="UP000299102">
    <property type="component" value="Unassembled WGS sequence"/>
</dbReference>
<dbReference type="AlphaFoldDB" id="A0A4C1YK68"/>
<organism evidence="2 3">
    <name type="scientific">Eumeta variegata</name>
    <name type="common">Bagworm moth</name>
    <name type="synonym">Eumeta japonica</name>
    <dbReference type="NCBI Taxonomy" id="151549"/>
    <lineage>
        <taxon>Eukaryota</taxon>
        <taxon>Metazoa</taxon>
        <taxon>Ecdysozoa</taxon>
        <taxon>Arthropoda</taxon>
        <taxon>Hexapoda</taxon>
        <taxon>Insecta</taxon>
        <taxon>Pterygota</taxon>
        <taxon>Neoptera</taxon>
        <taxon>Endopterygota</taxon>
        <taxon>Lepidoptera</taxon>
        <taxon>Glossata</taxon>
        <taxon>Ditrysia</taxon>
        <taxon>Tineoidea</taxon>
        <taxon>Psychidae</taxon>
        <taxon>Oiketicinae</taxon>
        <taxon>Eumeta</taxon>
    </lineage>
</organism>
<sequence>MFCHKCKLIACRVAQPTKSTGGGDSVGNDCYGRDLDDLDFQDYDSSADSPTNKGDLWSLSTGKNLKYQPTSGTHRHRFCSKSDRRHTNMRTDIVAVPSWIEEGRDHKNRLRVRGVVGSLGRVPCYCNEAVCAAGGAGGARRPGPECCCLVSVPALKFRAMTAQILLLTGNEKEGSGAPGAFCACFPAFRCLRSSFVAKVPKRTNTREICKSSGPRVRRDALYDARHYEGAPQSPPPEGAPSHLAPLPALS</sequence>